<organism evidence="1 2">
    <name type="scientific">Dreissena polymorpha</name>
    <name type="common">Zebra mussel</name>
    <name type="synonym">Mytilus polymorpha</name>
    <dbReference type="NCBI Taxonomy" id="45954"/>
    <lineage>
        <taxon>Eukaryota</taxon>
        <taxon>Metazoa</taxon>
        <taxon>Spiralia</taxon>
        <taxon>Lophotrochozoa</taxon>
        <taxon>Mollusca</taxon>
        <taxon>Bivalvia</taxon>
        <taxon>Autobranchia</taxon>
        <taxon>Heteroconchia</taxon>
        <taxon>Euheterodonta</taxon>
        <taxon>Imparidentia</taxon>
        <taxon>Neoheterodontei</taxon>
        <taxon>Myida</taxon>
        <taxon>Dreissenoidea</taxon>
        <taxon>Dreissenidae</taxon>
        <taxon>Dreissena</taxon>
    </lineage>
</organism>
<evidence type="ECO:0000313" key="1">
    <source>
        <dbReference type="EMBL" id="KAH3768346.1"/>
    </source>
</evidence>
<reference evidence="1" key="1">
    <citation type="journal article" date="2019" name="bioRxiv">
        <title>The Genome of the Zebra Mussel, Dreissena polymorpha: A Resource for Invasive Species Research.</title>
        <authorList>
            <person name="McCartney M.A."/>
            <person name="Auch B."/>
            <person name="Kono T."/>
            <person name="Mallez S."/>
            <person name="Zhang Y."/>
            <person name="Obille A."/>
            <person name="Becker A."/>
            <person name="Abrahante J.E."/>
            <person name="Garbe J."/>
            <person name="Badalamenti J.P."/>
            <person name="Herman A."/>
            <person name="Mangelson H."/>
            <person name="Liachko I."/>
            <person name="Sullivan S."/>
            <person name="Sone E.D."/>
            <person name="Koren S."/>
            <person name="Silverstein K.A.T."/>
            <person name="Beckman K.B."/>
            <person name="Gohl D.M."/>
        </authorList>
    </citation>
    <scope>NUCLEOTIDE SEQUENCE</scope>
    <source>
        <strain evidence="1">Duluth1</strain>
        <tissue evidence="1">Whole animal</tissue>
    </source>
</reference>
<protein>
    <submittedName>
        <fullName evidence="1">Uncharacterized protein</fullName>
    </submittedName>
</protein>
<keyword evidence="2" id="KW-1185">Reference proteome</keyword>
<dbReference type="EMBL" id="JAIWYP010000009">
    <property type="protein sequence ID" value="KAH3768346.1"/>
    <property type="molecule type" value="Genomic_DNA"/>
</dbReference>
<dbReference type="Proteomes" id="UP000828390">
    <property type="component" value="Unassembled WGS sequence"/>
</dbReference>
<proteinExistence type="predicted"/>
<gene>
    <name evidence="1" type="ORF">DPMN_169558</name>
</gene>
<evidence type="ECO:0000313" key="2">
    <source>
        <dbReference type="Proteomes" id="UP000828390"/>
    </source>
</evidence>
<reference evidence="1" key="2">
    <citation type="submission" date="2020-11" db="EMBL/GenBank/DDBJ databases">
        <authorList>
            <person name="McCartney M.A."/>
            <person name="Auch B."/>
            <person name="Kono T."/>
            <person name="Mallez S."/>
            <person name="Becker A."/>
            <person name="Gohl D.M."/>
            <person name="Silverstein K.A.T."/>
            <person name="Koren S."/>
            <person name="Bechman K.B."/>
            <person name="Herman A."/>
            <person name="Abrahante J.E."/>
            <person name="Garbe J."/>
        </authorList>
    </citation>
    <scope>NUCLEOTIDE SEQUENCE</scope>
    <source>
        <strain evidence="1">Duluth1</strain>
        <tissue evidence="1">Whole animal</tissue>
    </source>
</reference>
<comment type="caution">
    <text evidence="1">The sequence shown here is derived from an EMBL/GenBank/DDBJ whole genome shotgun (WGS) entry which is preliminary data.</text>
</comment>
<accession>A0A9D4DVG6</accession>
<name>A0A9D4DVG6_DREPO</name>
<dbReference type="AlphaFoldDB" id="A0A9D4DVG6"/>
<sequence length="50" mass="5927">MSSKLDTDYYFQPNEDLKLVAPREVRKKREDPIVCLVNRTDNNQTLEKSK</sequence>